<sequence length="147" mass="15978">MTSNDAAAKAQELRIAIGRVARRMRQIYAMHDGAGPTFTEVAVLVHLAREGPTSPTQLAGRERVTTQAITAVIRELESRKLVRRTAHPDDGRRTVITITSAGTAVIGDRELAVMSGLGRALEDSFTATERRCLEAVIPLLNKLADMM</sequence>
<dbReference type="PANTHER" id="PTHR39515:SF2">
    <property type="entry name" value="HTH-TYPE TRANSCRIPTIONAL REGULATOR RV0880"/>
    <property type="match status" value="1"/>
</dbReference>
<evidence type="ECO:0000259" key="1">
    <source>
        <dbReference type="PROSITE" id="PS50995"/>
    </source>
</evidence>
<dbReference type="PRINTS" id="PR00598">
    <property type="entry name" value="HTHMARR"/>
</dbReference>
<dbReference type="RefSeq" id="WP_209695394.1">
    <property type="nucleotide sequence ID" value="NZ_BAAAVU010000014.1"/>
</dbReference>
<dbReference type="InterPro" id="IPR052526">
    <property type="entry name" value="HTH-type_Bedaq_tolerance"/>
</dbReference>
<protein>
    <submittedName>
        <fullName evidence="2">DNA-binding MarR family transcriptional regulator</fullName>
    </submittedName>
</protein>
<dbReference type="Proteomes" id="UP000755585">
    <property type="component" value="Unassembled WGS sequence"/>
</dbReference>
<dbReference type="SUPFAM" id="SSF46785">
    <property type="entry name" value="Winged helix' DNA-binding domain"/>
    <property type="match status" value="1"/>
</dbReference>
<organism evidence="2 3">
    <name type="scientific">Kribbella aluminosa</name>
    <dbReference type="NCBI Taxonomy" id="416017"/>
    <lineage>
        <taxon>Bacteria</taxon>
        <taxon>Bacillati</taxon>
        <taxon>Actinomycetota</taxon>
        <taxon>Actinomycetes</taxon>
        <taxon>Propionibacteriales</taxon>
        <taxon>Kribbellaceae</taxon>
        <taxon>Kribbella</taxon>
    </lineage>
</organism>
<keyword evidence="2" id="KW-0238">DNA-binding</keyword>
<accession>A0ABS4UMA7</accession>
<dbReference type="InterPro" id="IPR036390">
    <property type="entry name" value="WH_DNA-bd_sf"/>
</dbReference>
<dbReference type="EMBL" id="JAGINT010000001">
    <property type="protein sequence ID" value="MBP2352674.1"/>
    <property type="molecule type" value="Genomic_DNA"/>
</dbReference>
<dbReference type="GO" id="GO:0003677">
    <property type="term" value="F:DNA binding"/>
    <property type="evidence" value="ECO:0007669"/>
    <property type="project" value="UniProtKB-KW"/>
</dbReference>
<feature type="domain" description="HTH marR-type" evidence="1">
    <location>
        <begin position="10"/>
        <end position="145"/>
    </location>
</feature>
<dbReference type="PROSITE" id="PS50995">
    <property type="entry name" value="HTH_MARR_2"/>
    <property type="match status" value="1"/>
</dbReference>
<dbReference type="Pfam" id="PF01047">
    <property type="entry name" value="MarR"/>
    <property type="match status" value="1"/>
</dbReference>
<name>A0ABS4UMA7_9ACTN</name>
<gene>
    <name evidence="2" type="ORF">JOF29_003757</name>
</gene>
<dbReference type="PANTHER" id="PTHR39515">
    <property type="entry name" value="CONSERVED PROTEIN"/>
    <property type="match status" value="1"/>
</dbReference>
<evidence type="ECO:0000313" key="3">
    <source>
        <dbReference type="Proteomes" id="UP000755585"/>
    </source>
</evidence>
<evidence type="ECO:0000313" key="2">
    <source>
        <dbReference type="EMBL" id="MBP2352674.1"/>
    </source>
</evidence>
<dbReference type="InterPro" id="IPR036388">
    <property type="entry name" value="WH-like_DNA-bd_sf"/>
</dbReference>
<dbReference type="InterPro" id="IPR000835">
    <property type="entry name" value="HTH_MarR-typ"/>
</dbReference>
<proteinExistence type="predicted"/>
<dbReference type="SMART" id="SM00347">
    <property type="entry name" value="HTH_MARR"/>
    <property type="match status" value="1"/>
</dbReference>
<reference evidence="2 3" key="1">
    <citation type="submission" date="2021-03" db="EMBL/GenBank/DDBJ databases">
        <title>Sequencing the genomes of 1000 actinobacteria strains.</title>
        <authorList>
            <person name="Klenk H.-P."/>
        </authorList>
    </citation>
    <scope>NUCLEOTIDE SEQUENCE [LARGE SCALE GENOMIC DNA]</scope>
    <source>
        <strain evidence="2 3">DSM 18824</strain>
    </source>
</reference>
<dbReference type="Gene3D" id="1.10.10.10">
    <property type="entry name" value="Winged helix-like DNA-binding domain superfamily/Winged helix DNA-binding domain"/>
    <property type="match status" value="1"/>
</dbReference>
<keyword evidence="3" id="KW-1185">Reference proteome</keyword>
<comment type="caution">
    <text evidence="2">The sequence shown here is derived from an EMBL/GenBank/DDBJ whole genome shotgun (WGS) entry which is preliminary data.</text>
</comment>